<gene>
    <name evidence="2" type="ORF">METZ01_LOCUS435824</name>
</gene>
<feature type="non-terminal residue" evidence="2">
    <location>
        <position position="190"/>
    </location>
</feature>
<evidence type="ECO:0000313" key="2">
    <source>
        <dbReference type="EMBL" id="SVD82970.1"/>
    </source>
</evidence>
<protein>
    <submittedName>
        <fullName evidence="2">Uncharacterized protein</fullName>
    </submittedName>
</protein>
<name>A0A382YIQ4_9ZZZZ</name>
<organism evidence="2">
    <name type="scientific">marine metagenome</name>
    <dbReference type="NCBI Taxonomy" id="408172"/>
    <lineage>
        <taxon>unclassified sequences</taxon>
        <taxon>metagenomes</taxon>
        <taxon>ecological metagenomes</taxon>
    </lineage>
</organism>
<reference evidence="2" key="1">
    <citation type="submission" date="2018-05" db="EMBL/GenBank/DDBJ databases">
        <authorList>
            <person name="Lanie J.A."/>
            <person name="Ng W.-L."/>
            <person name="Kazmierczak K.M."/>
            <person name="Andrzejewski T.M."/>
            <person name="Davidsen T.M."/>
            <person name="Wayne K.J."/>
            <person name="Tettelin H."/>
            <person name="Glass J.I."/>
            <person name="Rusch D."/>
            <person name="Podicherti R."/>
            <person name="Tsui H.-C.T."/>
            <person name="Winkler M.E."/>
        </authorList>
    </citation>
    <scope>NUCLEOTIDE SEQUENCE</scope>
</reference>
<evidence type="ECO:0000256" key="1">
    <source>
        <dbReference type="SAM" id="MobiDB-lite"/>
    </source>
</evidence>
<feature type="region of interest" description="Disordered" evidence="1">
    <location>
        <begin position="129"/>
        <end position="190"/>
    </location>
</feature>
<dbReference type="EMBL" id="UINC01176033">
    <property type="protein sequence ID" value="SVD82970.1"/>
    <property type="molecule type" value="Genomic_DNA"/>
</dbReference>
<dbReference type="AlphaFoldDB" id="A0A382YIQ4"/>
<accession>A0A382YIQ4</accession>
<proteinExistence type="predicted"/>
<sequence length="190" mass="20946">MRLHSFKLILPLFPLVSFFAEAQKSDDTENFRLRPAIGGGQTGWFDAKGLPTALKINDHWVLPRGGTMEWLMKKGYVIDAEKTNVMRPNPFDKRYKEPRQLILPSLATRPIDFIYTGISPRFKKSNDPFEGLADPMKRKYSPIPGAGATPGLPGNKNALGPVLDPEQGLPALKNSPFAPPPNPLQNNGAG</sequence>